<evidence type="ECO:0000256" key="2">
    <source>
        <dbReference type="ARBA" id="ARBA00023015"/>
    </source>
</evidence>
<gene>
    <name evidence="9" type="ORF">KB874_03410</name>
</gene>
<dbReference type="InterPro" id="IPR013324">
    <property type="entry name" value="RNA_pol_sigma_r3/r4-like"/>
</dbReference>
<feature type="domain" description="RNA polymerase sigma-70 region 2" evidence="7">
    <location>
        <begin position="10"/>
        <end position="77"/>
    </location>
</feature>
<accession>A0A8J7W936</accession>
<dbReference type="InterPro" id="IPR000838">
    <property type="entry name" value="RNA_pol_sigma70_ECF_CS"/>
</dbReference>
<dbReference type="AlphaFoldDB" id="A0A8J7W936"/>
<sequence>MGDRKAFRALYARTGAKLYGVCLRVLSDEAAAEDVLQEVFLRIWNRAGQYRANGYSPMTWLITISRNAAIDRLRRLRAQGGAAPLDAADLIADPGPGPEAQAVASDMARMLDLCLRELPPDRAGMVRGAYLDGLSYAEIAEASGTPLNTVRTWLRRSLMQLRECLSR</sequence>
<dbReference type="GO" id="GO:0006352">
    <property type="term" value="P:DNA-templated transcription initiation"/>
    <property type="evidence" value="ECO:0007669"/>
    <property type="project" value="InterPro"/>
</dbReference>
<dbReference type="Gene3D" id="1.10.1740.10">
    <property type="match status" value="1"/>
</dbReference>
<evidence type="ECO:0000256" key="5">
    <source>
        <dbReference type="ARBA" id="ARBA00023163"/>
    </source>
</evidence>
<evidence type="ECO:0000259" key="8">
    <source>
        <dbReference type="Pfam" id="PF08281"/>
    </source>
</evidence>
<dbReference type="SUPFAM" id="SSF88659">
    <property type="entry name" value="Sigma3 and sigma4 domains of RNA polymerase sigma factors"/>
    <property type="match status" value="1"/>
</dbReference>
<dbReference type="InterPro" id="IPR014284">
    <property type="entry name" value="RNA_pol_sigma-70_dom"/>
</dbReference>
<dbReference type="EMBL" id="JAGTUU010000001">
    <property type="protein sequence ID" value="MBS0123172.1"/>
    <property type="molecule type" value="Genomic_DNA"/>
</dbReference>
<dbReference type="Gene3D" id="1.10.10.10">
    <property type="entry name" value="Winged helix-like DNA-binding domain superfamily/Winged helix DNA-binding domain"/>
    <property type="match status" value="1"/>
</dbReference>
<evidence type="ECO:0000256" key="3">
    <source>
        <dbReference type="ARBA" id="ARBA00023082"/>
    </source>
</evidence>
<dbReference type="SUPFAM" id="SSF88946">
    <property type="entry name" value="Sigma2 domain of RNA polymerase sigma factors"/>
    <property type="match status" value="1"/>
</dbReference>
<evidence type="ECO:0000256" key="4">
    <source>
        <dbReference type="ARBA" id="ARBA00023125"/>
    </source>
</evidence>
<evidence type="ECO:0000256" key="6">
    <source>
        <dbReference type="RuleBase" id="RU000716"/>
    </source>
</evidence>
<keyword evidence="4 6" id="KW-0238">DNA-binding</keyword>
<dbReference type="CDD" id="cd06171">
    <property type="entry name" value="Sigma70_r4"/>
    <property type="match status" value="1"/>
</dbReference>
<keyword evidence="3 6" id="KW-0731">Sigma factor</keyword>
<dbReference type="NCBIfam" id="TIGR02937">
    <property type="entry name" value="sigma70-ECF"/>
    <property type="match status" value="1"/>
</dbReference>
<dbReference type="PROSITE" id="PS01063">
    <property type="entry name" value="SIGMA70_ECF"/>
    <property type="match status" value="1"/>
</dbReference>
<reference evidence="9" key="1">
    <citation type="submission" date="2021-04" db="EMBL/GenBank/DDBJ databases">
        <authorList>
            <person name="Yoon J."/>
        </authorList>
    </citation>
    <scope>NUCLEOTIDE SEQUENCE</scope>
    <source>
        <strain evidence="9">KMU-90</strain>
    </source>
</reference>
<dbReference type="InterPro" id="IPR007627">
    <property type="entry name" value="RNA_pol_sigma70_r2"/>
</dbReference>
<dbReference type="GO" id="GO:0016987">
    <property type="term" value="F:sigma factor activity"/>
    <property type="evidence" value="ECO:0007669"/>
    <property type="project" value="UniProtKB-KW"/>
</dbReference>
<dbReference type="InterPro" id="IPR036388">
    <property type="entry name" value="WH-like_DNA-bd_sf"/>
</dbReference>
<comment type="caution">
    <text evidence="9">The sequence shown here is derived from an EMBL/GenBank/DDBJ whole genome shotgun (WGS) entry which is preliminary data.</text>
</comment>
<evidence type="ECO:0000313" key="9">
    <source>
        <dbReference type="EMBL" id="MBS0123172.1"/>
    </source>
</evidence>
<dbReference type="PANTHER" id="PTHR43133:SF62">
    <property type="entry name" value="RNA POLYMERASE SIGMA FACTOR SIGZ"/>
    <property type="match status" value="1"/>
</dbReference>
<dbReference type="Pfam" id="PF08281">
    <property type="entry name" value="Sigma70_r4_2"/>
    <property type="match status" value="1"/>
</dbReference>
<evidence type="ECO:0000259" key="7">
    <source>
        <dbReference type="Pfam" id="PF04542"/>
    </source>
</evidence>
<dbReference type="PANTHER" id="PTHR43133">
    <property type="entry name" value="RNA POLYMERASE ECF-TYPE SIGMA FACTO"/>
    <property type="match status" value="1"/>
</dbReference>
<proteinExistence type="inferred from homology"/>
<dbReference type="InterPro" id="IPR013325">
    <property type="entry name" value="RNA_pol_sigma_r2"/>
</dbReference>
<comment type="similarity">
    <text evidence="1 6">Belongs to the sigma-70 factor family. ECF subfamily.</text>
</comment>
<evidence type="ECO:0000313" key="10">
    <source>
        <dbReference type="Proteomes" id="UP000681356"/>
    </source>
</evidence>
<dbReference type="GO" id="GO:0003677">
    <property type="term" value="F:DNA binding"/>
    <property type="evidence" value="ECO:0007669"/>
    <property type="project" value="UniProtKB-KW"/>
</dbReference>
<organism evidence="9 10">
    <name type="scientific">Thetidibacter halocola</name>
    <dbReference type="NCBI Taxonomy" id="2827239"/>
    <lineage>
        <taxon>Bacteria</taxon>
        <taxon>Pseudomonadati</taxon>
        <taxon>Pseudomonadota</taxon>
        <taxon>Alphaproteobacteria</taxon>
        <taxon>Rhodobacterales</taxon>
        <taxon>Roseobacteraceae</taxon>
        <taxon>Thetidibacter</taxon>
    </lineage>
</organism>
<protein>
    <recommendedName>
        <fullName evidence="6">RNA polymerase sigma factor</fullName>
    </recommendedName>
</protein>
<evidence type="ECO:0000256" key="1">
    <source>
        <dbReference type="ARBA" id="ARBA00010641"/>
    </source>
</evidence>
<keyword evidence="2 6" id="KW-0805">Transcription regulation</keyword>
<keyword evidence="10" id="KW-1185">Reference proteome</keyword>
<dbReference type="Proteomes" id="UP000681356">
    <property type="component" value="Unassembled WGS sequence"/>
</dbReference>
<dbReference type="InterPro" id="IPR013249">
    <property type="entry name" value="RNA_pol_sigma70_r4_t2"/>
</dbReference>
<keyword evidence="5 6" id="KW-0804">Transcription</keyword>
<feature type="domain" description="RNA polymerase sigma factor 70 region 4 type 2" evidence="8">
    <location>
        <begin position="109"/>
        <end position="161"/>
    </location>
</feature>
<dbReference type="InterPro" id="IPR039425">
    <property type="entry name" value="RNA_pol_sigma-70-like"/>
</dbReference>
<name>A0A8J7W936_9RHOB</name>
<dbReference type="Pfam" id="PF04542">
    <property type="entry name" value="Sigma70_r2"/>
    <property type="match status" value="1"/>
</dbReference>